<evidence type="ECO:0000256" key="1">
    <source>
        <dbReference type="SAM" id="Coils"/>
    </source>
</evidence>
<feature type="region of interest" description="Disordered" evidence="2">
    <location>
        <begin position="152"/>
        <end position="174"/>
    </location>
</feature>
<gene>
    <name evidence="4" type="ORF">F0U60_11040</name>
</gene>
<protein>
    <submittedName>
        <fullName evidence="4">TetR family transcriptional regulator</fullName>
    </submittedName>
</protein>
<evidence type="ECO:0000256" key="2">
    <source>
        <dbReference type="SAM" id="MobiDB-lite"/>
    </source>
</evidence>
<dbReference type="Proteomes" id="UP001611383">
    <property type="component" value="Chromosome"/>
</dbReference>
<feature type="coiled-coil region" evidence="1">
    <location>
        <begin position="180"/>
        <end position="207"/>
    </location>
</feature>
<reference evidence="4 5" key="1">
    <citation type="submission" date="2019-08" db="EMBL/GenBank/DDBJ databases">
        <title>Archangium and Cystobacter genomes.</title>
        <authorList>
            <person name="Chen I.-C.K."/>
            <person name="Wielgoss S."/>
        </authorList>
    </citation>
    <scope>NUCLEOTIDE SEQUENCE [LARGE SCALE GENOMIC DNA]</scope>
    <source>
        <strain evidence="4 5">Cbm 6</strain>
    </source>
</reference>
<feature type="compositionally biased region" description="Pro residues" evidence="2">
    <location>
        <begin position="285"/>
        <end position="295"/>
    </location>
</feature>
<proteinExistence type="predicted"/>
<feature type="coiled-coil region" evidence="1">
    <location>
        <begin position="24"/>
        <end position="65"/>
    </location>
</feature>
<evidence type="ECO:0000313" key="5">
    <source>
        <dbReference type="Proteomes" id="UP001611383"/>
    </source>
</evidence>
<keyword evidence="1" id="KW-0175">Coiled coil</keyword>
<feature type="region of interest" description="Disordered" evidence="2">
    <location>
        <begin position="240"/>
        <end position="316"/>
    </location>
</feature>
<evidence type="ECO:0000256" key="3">
    <source>
        <dbReference type="SAM" id="SignalP"/>
    </source>
</evidence>
<sequence>MKRVLLALLLSFSLGMPVWAASGLDALRSEAQLGRAQVRELRERQQSLRAELNTLAGRIEQLKAEQRGRLVAGPELEAALQRSQELSGQLTGLAQSLAGAESEAERRNLALHTALSDELARVRAAWDATSDREARSRLVARMRNLRAERDAVRSALPPSRMPALNPAGASDDPEDLLEQADALRDSEDKVRQRLQALRSRITEVREERELDRRMNDFLGEESMFDEQDRHMRLRFDSSTRSISVERSARTGSFFSAPGGSLGADPQGTPPPTTESPTPGTDSPEPSMPSPTPSPSPGDYQPYSRRATDNRPQVGTVRAQALASGNLDDLRSLEQEAKQLESLARELDSRADSLERRARELR</sequence>
<dbReference type="RefSeq" id="WP_395817663.1">
    <property type="nucleotide sequence ID" value="NZ_CP043494.1"/>
</dbReference>
<name>A0ABY9WN38_9BACT</name>
<feature type="compositionally biased region" description="Low complexity" evidence="2">
    <location>
        <begin position="274"/>
        <end position="284"/>
    </location>
</feature>
<evidence type="ECO:0000313" key="4">
    <source>
        <dbReference type="EMBL" id="WNG44569.1"/>
    </source>
</evidence>
<dbReference type="Gene3D" id="1.10.287.1490">
    <property type="match status" value="1"/>
</dbReference>
<organism evidence="4 5">
    <name type="scientific">Archangium minus</name>
    <dbReference type="NCBI Taxonomy" id="83450"/>
    <lineage>
        <taxon>Bacteria</taxon>
        <taxon>Pseudomonadati</taxon>
        <taxon>Myxococcota</taxon>
        <taxon>Myxococcia</taxon>
        <taxon>Myxococcales</taxon>
        <taxon>Cystobacterineae</taxon>
        <taxon>Archangiaceae</taxon>
        <taxon>Archangium</taxon>
    </lineage>
</organism>
<accession>A0ABY9WN38</accession>
<feature type="compositionally biased region" description="Polar residues" evidence="2">
    <location>
        <begin position="240"/>
        <end position="253"/>
    </location>
</feature>
<feature type="chain" id="PRO_5046605825" evidence="3">
    <location>
        <begin position="21"/>
        <end position="361"/>
    </location>
</feature>
<keyword evidence="5" id="KW-1185">Reference proteome</keyword>
<keyword evidence="3" id="KW-0732">Signal</keyword>
<feature type="signal peptide" evidence="3">
    <location>
        <begin position="1"/>
        <end position="20"/>
    </location>
</feature>
<feature type="coiled-coil region" evidence="1">
    <location>
        <begin position="322"/>
        <end position="356"/>
    </location>
</feature>
<dbReference type="EMBL" id="CP043494">
    <property type="protein sequence ID" value="WNG44569.1"/>
    <property type="molecule type" value="Genomic_DNA"/>
</dbReference>